<evidence type="ECO:0000256" key="1">
    <source>
        <dbReference type="SAM" id="MobiDB-lite"/>
    </source>
</evidence>
<keyword evidence="3" id="KW-1185">Reference proteome</keyword>
<proteinExistence type="predicted"/>
<evidence type="ECO:0000313" key="3">
    <source>
        <dbReference type="Proteomes" id="UP001287286"/>
    </source>
</evidence>
<reference evidence="2 3" key="1">
    <citation type="journal article" date="2024" name="Microbiol. Resour. Announc.">
        <title>Genome annotations for the ascomycete fungi Trichoderma harzianum, Trichoderma aggressivum, and Purpureocillium lilacinum.</title>
        <authorList>
            <person name="Beijen E.P.W."/>
            <person name="Ohm R.A."/>
        </authorList>
    </citation>
    <scope>NUCLEOTIDE SEQUENCE [LARGE SCALE GENOMIC DNA]</scope>
    <source>
        <strain evidence="2 3">CBS 150709</strain>
    </source>
</reference>
<comment type="caution">
    <text evidence="2">The sequence shown here is derived from an EMBL/GenBank/DDBJ whole genome shotgun (WGS) entry which is preliminary data.</text>
</comment>
<evidence type="ECO:0000313" key="2">
    <source>
        <dbReference type="EMBL" id="KAK4086664.1"/>
    </source>
</evidence>
<accession>A0ABR0BRI0</accession>
<feature type="region of interest" description="Disordered" evidence="1">
    <location>
        <begin position="296"/>
        <end position="320"/>
    </location>
</feature>
<organism evidence="2 3">
    <name type="scientific">Purpureocillium lilacinum</name>
    <name type="common">Paecilomyces lilacinus</name>
    <dbReference type="NCBI Taxonomy" id="33203"/>
    <lineage>
        <taxon>Eukaryota</taxon>
        <taxon>Fungi</taxon>
        <taxon>Dikarya</taxon>
        <taxon>Ascomycota</taxon>
        <taxon>Pezizomycotina</taxon>
        <taxon>Sordariomycetes</taxon>
        <taxon>Hypocreomycetidae</taxon>
        <taxon>Hypocreales</taxon>
        <taxon>Ophiocordycipitaceae</taxon>
        <taxon>Purpureocillium</taxon>
    </lineage>
</organism>
<dbReference type="EMBL" id="JAWRVI010000039">
    <property type="protein sequence ID" value="KAK4086664.1"/>
    <property type="molecule type" value="Genomic_DNA"/>
</dbReference>
<sequence>MADTRVCLAPCVRVKRRTGHREVGTAVLQPARPDVLNRRSAPVSLFSFSSHLWRAAYQILVIELTRLSACLSVRYRTEKSRERERELFDAANMTPAPLPPHRRADLYPPYYDQPDDCNDTGTGTIVRGTCTAMNHCLGRSPPNLVGYGEHTAHPPPPPAVVIQRRRASVRHAPPEAKTAQLLRSCSATVLGRGTATARQPAAVVEDWMEGRGKAGLAEQACARRALASEKLRPRLQHSSRPAFPARLKIGDTFVCALLSSGLPHCSSSLPSPFDLPPGRTRGIVFRLALETKANREDHHRSVVRRANRPSPRTPHGVTRGGYLRTVSRKRPTPRVDGQTSPVARTVQVLCYALGAGSKKGSTARQAIVMLNEASRENASAVIYRQWDAHHVGQWRERLGGASLLSSAVALSPGERASGRTTLETRKALSLFVPAAAAVEEEGGRVKIPGRHALPCVCHQPATPPSLRDGRNCGPGGLTFNAVLGSPDADADGCSTHDLEDIYEAL</sequence>
<name>A0ABR0BRI0_PURLI</name>
<protein>
    <submittedName>
        <fullName evidence="2">Uncharacterized protein</fullName>
    </submittedName>
</protein>
<gene>
    <name evidence="2" type="ORF">Purlil1_9054</name>
</gene>
<dbReference type="Proteomes" id="UP001287286">
    <property type="component" value="Unassembled WGS sequence"/>
</dbReference>